<feature type="region of interest" description="Disordered" evidence="1">
    <location>
        <begin position="1"/>
        <end position="36"/>
    </location>
</feature>
<evidence type="ECO:0000313" key="3">
    <source>
        <dbReference type="Proteomes" id="UP001219934"/>
    </source>
</evidence>
<comment type="caution">
    <text evidence="2">The sequence shown here is derived from an EMBL/GenBank/DDBJ whole genome shotgun (WGS) entry which is preliminary data.</text>
</comment>
<protein>
    <submittedName>
        <fullName evidence="2">Uncharacterized protein</fullName>
    </submittedName>
</protein>
<proteinExistence type="predicted"/>
<evidence type="ECO:0000256" key="1">
    <source>
        <dbReference type="SAM" id="MobiDB-lite"/>
    </source>
</evidence>
<gene>
    <name evidence="2" type="ORF">JOQ06_001123</name>
</gene>
<keyword evidence="3" id="KW-1185">Reference proteome</keyword>
<organism evidence="2 3">
    <name type="scientific">Pogonophryne albipinna</name>
    <dbReference type="NCBI Taxonomy" id="1090488"/>
    <lineage>
        <taxon>Eukaryota</taxon>
        <taxon>Metazoa</taxon>
        <taxon>Chordata</taxon>
        <taxon>Craniata</taxon>
        <taxon>Vertebrata</taxon>
        <taxon>Euteleostomi</taxon>
        <taxon>Actinopterygii</taxon>
        <taxon>Neopterygii</taxon>
        <taxon>Teleostei</taxon>
        <taxon>Neoteleostei</taxon>
        <taxon>Acanthomorphata</taxon>
        <taxon>Eupercaria</taxon>
        <taxon>Perciformes</taxon>
        <taxon>Notothenioidei</taxon>
        <taxon>Pogonophryne</taxon>
    </lineage>
</organism>
<feature type="region of interest" description="Disordered" evidence="1">
    <location>
        <begin position="60"/>
        <end position="117"/>
    </location>
</feature>
<accession>A0AAD6FIT5</accession>
<dbReference type="AlphaFoldDB" id="A0AAD6FIT5"/>
<dbReference type="EMBL" id="JAPTMU010000010">
    <property type="protein sequence ID" value="KAJ4936533.1"/>
    <property type="molecule type" value="Genomic_DNA"/>
</dbReference>
<dbReference type="Proteomes" id="UP001219934">
    <property type="component" value="Unassembled WGS sequence"/>
</dbReference>
<evidence type="ECO:0000313" key="2">
    <source>
        <dbReference type="EMBL" id="KAJ4936533.1"/>
    </source>
</evidence>
<feature type="compositionally biased region" description="Polar residues" evidence="1">
    <location>
        <begin position="92"/>
        <end position="110"/>
    </location>
</feature>
<sequence>MSLPYQDRVPLQSVSWAEPLPGPSPPSPEPPDLLWPTSLVEISNGAGICFIFQLPPSITHSKTPSPRSTIDPGALADSVACDDEGEAGQLSGLETSELSPPDRNSSTCSSPKFPPSKRKRNIYSIVLDLEHNKTSSFICYQTNC</sequence>
<name>A0AAD6FIT5_9TELE</name>
<reference evidence="2" key="1">
    <citation type="submission" date="2022-11" db="EMBL/GenBank/DDBJ databases">
        <title>Chromosome-level genome of Pogonophryne albipinna.</title>
        <authorList>
            <person name="Jo E."/>
        </authorList>
    </citation>
    <scope>NUCLEOTIDE SEQUENCE</scope>
    <source>
        <strain evidence="2">SGF0006</strain>
        <tissue evidence="2">Muscle</tissue>
    </source>
</reference>
<feature type="compositionally biased region" description="Pro residues" evidence="1">
    <location>
        <begin position="20"/>
        <end position="33"/>
    </location>
</feature>